<dbReference type="PANTHER" id="PTHR11203">
    <property type="entry name" value="CLEAVAGE AND POLYADENYLATION SPECIFICITY FACTOR FAMILY MEMBER"/>
    <property type="match status" value="1"/>
</dbReference>
<evidence type="ECO:0000259" key="3">
    <source>
        <dbReference type="SMART" id="SM01027"/>
    </source>
</evidence>
<protein>
    <submittedName>
        <fullName evidence="4">MBL fold metallo-hydrolase</fullName>
    </submittedName>
</protein>
<dbReference type="InterPro" id="IPR011108">
    <property type="entry name" value="RMMBL"/>
</dbReference>
<evidence type="ECO:0000313" key="4">
    <source>
        <dbReference type="EMBL" id="RVU35147.1"/>
    </source>
</evidence>
<accession>A0A3S2VNK4</accession>
<proteinExistence type="predicted"/>
<dbReference type="GO" id="GO:0016787">
    <property type="term" value="F:hydrolase activity"/>
    <property type="evidence" value="ECO:0007669"/>
    <property type="project" value="UniProtKB-KW"/>
</dbReference>
<dbReference type="SMART" id="SM01027">
    <property type="entry name" value="Beta-Casp"/>
    <property type="match status" value="1"/>
</dbReference>
<sequence length="532" mass="59689">MRITFCGAAGTVTGSCYWMKTDQCQFLVDCGMFQGTKTLKELNYGTFPFDPKKIDFVLLTHAHIDHSGLIPKLVKQGFKGPVFSTQGTFDLLGYMLPDSGFIQEMEVERLNRRNAHRGRPTVEPIYGRDDALAALKNFSTVDYESWREVGRGVRARFWNAGHILGAASIEVEVATNRRDKRVERILFSGDIGPEHKLFHPDPDAPENWDYICCEATYGGRERQDVTPEQRRAILEKEVNNALKKGGNLLIPSFAVERTQELLLDLIVLFNEGRIRDVPVFLDSPLAIHATDVFTKNAGELEDIKSVPNLFKRANIRFTESVEESKMIARVTGGAIIMAGSGMCEAGRIRHHLKHNLWRSEATVMLVGYQARGTLGSLLSQGAETVKIMGESIKVAAAIRQIDVYSGHADGSELVKWVQARLPVKSAIFLTHGEEAGLTALREGLEEVGVPVERIVIPQLDDVVDLTDGEGKVQFRRKPHRLPREVVRELDWHNDLADFTLRLREQLDAAADDKRRKAILRRVTRALDAGDRR</sequence>
<dbReference type="SMART" id="SM00849">
    <property type="entry name" value="Lactamase_B"/>
    <property type="match status" value="1"/>
</dbReference>
<dbReference type="OrthoDB" id="9803916at2"/>
<dbReference type="CDD" id="cd16295">
    <property type="entry name" value="TTHA0252-CPSF-like_MBL-fold"/>
    <property type="match status" value="1"/>
</dbReference>
<dbReference type="GO" id="GO:0004521">
    <property type="term" value="F:RNA endonuclease activity"/>
    <property type="evidence" value="ECO:0007669"/>
    <property type="project" value="TreeGrafter"/>
</dbReference>
<dbReference type="Gene3D" id="3.40.50.10890">
    <property type="match status" value="1"/>
</dbReference>
<feature type="domain" description="Metallo-beta-lactamase" evidence="2">
    <location>
        <begin position="13"/>
        <end position="229"/>
    </location>
</feature>
<dbReference type="PANTHER" id="PTHR11203:SF37">
    <property type="entry name" value="INTEGRATOR COMPLEX SUBUNIT 11"/>
    <property type="match status" value="1"/>
</dbReference>
<comment type="caution">
    <text evidence="4">The sequence shown here is derived from an EMBL/GenBank/DDBJ whole genome shotgun (WGS) entry which is preliminary data.</text>
</comment>
<dbReference type="EMBL" id="SADE01000003">
    <property type="protein sequence ID" value="RVU35147.1"/>
    <property type="molecule type" value="Genomic_DNA"/>
</dbReference>
<dbReference type="SUPFAM" id="SSF56281">
    <property type="entry name" value="Metallo-hydrolase/oxidoreductase"/>
    <property type="match status" value="1"/>
</dbReference>
<gene>
    <name evidence="4" type="ORF">EOI86_20210</name>
</gene>
<dbReference type="PROSITE" id="PS51257">
    <property type="entry name" value="PROKAR_LIPOPROTEIN"/>
    <property type="match status" value="1"/>
</dbReference>
<dbReference type="RefSeq" id="WP_127767468.1">
    <property type="nucleotide sequence ID" value="NZ_SADE01000003.1"/>
</dbReference>
<dbReference type="InterPro" id="IPR022712">
    <property type="entry name" value="Beta_Casp"/>
</dbReference>
<dbReference type="InterPro" id="IPR001279">
    <property type="entry name" value="Metallo-B-lactamas"/>
</dbReference>
<name>A0A3S2VNK4_9PROT</name>
<dbReference type="InterPro" id="IPR036866">
    <property type="entry name" value="RibonucZ/Hydroxyglut_hydro"/>
</dbReference>
<keyword evidence="5" id="KW-1185">Reference proteome</keyword>
<organism evidence="4 5">
    <name type="scientific">Hwanghaeella grinnelliae</name>
    <dbReference type="NCBI Taxonomy" id="2500179"/>
    <lineage>
        <taxon>Bacteria</taxon>
        <taxon>Pseudomonadati</taxon>
        <taxon>Pseudomonadota</taxon>
        <taxon>Alphaproteobacteria</taxon>
        <taxon>Rhodospirillales</taxon>
        <taxon>Rhodospirillaceae</taxon>
        <taxon>Hwanghaeella</taxon>
    </lineage>
</organism>
<dbReference type="Proteomes" id="UP000287447">
    <property type="component" value="Unassembled WGS sequence"/>
</dbReference>
<dbReference type="Pfam" id="PF00753">
    <property type="entry name" value="Lactamase_B"/>
    <property type="match status" value="1"/>
</dbReference>
<dbReference type="InterPro" id="IPR050698">
    <property type="entry name" value="MBL"/>
</dbReference>
<dbReference type="Gene3D" id="3.60.15.10">
    <property type="entry name" value="Ribonuclease Z/Hydroxyacylglutathione hydrolase-like"/>
    <property type="match status" value="1"/>
</dbReference>
<evidence type="ECO:0000313" key="5">
    <source>
        <dbReference type="Proteomes" id="UP000287447"/>
    </source>
</evidence>
<evidence type="ECO:0000256" key="1">
    <source>
        <dbReference type="ARBA" id="ARBA00022801"/>
    </source>
</evidence>
<dbReference type="Pfam" id="PF10996">
    <property type="entry name" value="Beta-Casp"/>
    <property type="match status" value="1"/>
</dbReference>
<evidence type="ECO:0000259" key="2">
    <source>
        <dbReference type="SMART" id="SM00849"/>
    </source>
</evidence>
<feature type="domain" description="Beta-Casp" evidence="3">
    <location>
        <begin position="258"/>
        <end position="378"/>
    </location>
</feature>
<keyword evidence="1 4" id="KW-0378">Hydrolase</keyword>
<dbReference type="AlphaFoldDB" id="A0A3S2VNK4"/>
<dbReference type="Pfam" id="PF07521">
    <property type="entry name" value="RMMBL"/>
    <property type="match status" value="1"/>
</dbReference>
<reference evidence="5" key="1">
    <citation type="submission" date="2019-01" db="EMBL/GenBank/DDBJ databases">
        <title>Gri0909 isolated from a small marine red alga.</title>
        <authorList>
            <person name="Kim J."/>
            <person name="Jeong S.E."/>
            <person name="Jeon C.O."/>
        </authorList>
    </citation>
    <scope>NUCLEOTIDE SEQUENCE [LARGE SCALE GENOMIC DNA]</scope>
    <source>
        <strain evidence="5">Gri0909</strain>
    </source>
</reference>